<dbReference type="AlphaFoldDB" id="A0A449B036"/>
<gene>
    <name evidence="3" type="ORF">NCTC10186_00610</name>
</gene>
<keyword evidence="3" id="KW-0614">Plasmid</keyword>
<protein>
    <submittedName>
        <fullName evidence="3">Uncharacterized protein</fullName>
    </submittedName>
</protein>
<organism evidence="3 4">
    <name type="scientific">Mycoplasmopsis gallopavonis</name>
    <dbReference type="NCBI Taxonomy" id="76629"/>
    <lineage>
        <taxon>Bacteria</taxon>
        <taxon>Bacillati</taxon>
        <taxon>Mycoplasmatota</taxon>
        <taxon>Mycoplasmoidales</taxon>
        <taxon>Metamycoplasmataceae</taxon>
        <taxon>Mycoplasmopsis</taxon>
    </lineage>
</organism>
<evidence type="ECO:0000313" key="3">
    <source>
        <dbReference type="EMBL" id="VEU73121.1"/>
    </source>
</evidence>
<dbReference type="EMBL" id="LR215032">
    <property type="protein sequence ID" value="VEU73121.1"/>
    <property type="molecule type" value="Genomic_DNA"/>
</dbReference>
<keyword evidence="2" id="KW-1133">Transmembrane helix</keyword>
<keyword evidence="2" id="KW-0472">Membrane</keyword>
<evidence type="ECO:0000256" key="2">
    <source>
        <dbReference type="SAM" id="Phobius"/>
    </source>
</evidence>
<accession>A0A449B036</accession>
<evidence type="ECO:0000256" key="1">
    <source>
        <dbReference type="SAM" id="Coils"/>
    </source>
</evidence>
<geneLocation type="plasmid" evidence="3 4">
    <name>2</name>
</geneLocation>
<proteinExistence type="predicted"/>
<keyword evidence="1" id="KW-0175">Coiled coil</keyword>
<feature type="transmembrane region" description="Helical" evidence="2">
    <location>
        <begin position="6"/>
        <end position="27"/>
    </location>
</feature>
<name>A0A449B036_9BACT</name>
<sequence>MGYLITFLIILIILLIFTLLLLTRNILLNKYKAKSKKLYIDLQRSLNASKTTIKKAESLQRTKKDTYASIYLELKKLSIDMENNFEIFLTSYLELDQKIQKREIFKVIRDKNFLWEQADKFQNLEIQFKNKSNNFKIPWSIIDEDFSNMLDISQNLLNWLDDKEYNLHFLNNNWKNKVTEFRKNLQLVEKAKLNAEFEVANKNIIASKEQVKELIIEINRLEKLEYVVFYQLPKTLLNRSQNINLPINLREYYEKFYKDFQKTLRENTSGIINNSQLILRARNIYKIIYEMDWMTNKQILFNNFYNVNRKLMDQIVQSTENKINNLKNPSFKLESALQIMKNSLKTLGSNSVIENKINDTKRFIYGSKKFDREYYYSISKHQIKNVQRDRKIHKIENSLTVYFAISISEMLDSNPETEQELIQLKNLYQNYFANELKFSEIDQIWSQWIKLLANLTRKIAINEKYLAMYKKLEEYLGQSYKYKNKLNDLKIILKAANNDLVTKNFKDAYFKLKSFINKN</sequence>
<keyword evidence="4" id="KW-1185">Reference proteome</keyword>
<dbReference type="KEGG" id="mgal:NCTC10186_00610"/>
<feature type="coiled-coil region" evidence="1">
    <location>
        <begin position="171"/>
        <end position="224"/>
    </location>
</feature>
<dbReference type="Proteomes" id="UP000289862">
    <property type="component" value="Plasmid 2"/>
</dbReference>
<evidence type="ECO:0000313" key="4">
    <source>
        <dbReference type="Proteomes" id="UP000289862"/>
    </source>
</evidence>
<keyword evidence="2" id="KW-0812">Transmembrane</keyword>
<dbReference type="RefSeq" id="WP_129724696.1">
    <property type="nucleotide sequence ID" value="NZ_LR215032.1"/>
</dbReference>
<reference evidence="3 4" key="1">
    <citation type="submission" date="2019-01" db="EMBL/GenBank/DDBJ databases">
        <authorList>
            <consortium name="Pathogen Informatics"/>
        </authorList>
    </citation>
    <scope>NUCLEOTIDE SEQUENCE [LARGE SCALE GENOMIC DNA]</scope>
    <source>
        <strain evidence="3 4">NCTC10186</strain>
        <plasmid evidence="4">2</plasmid>
    </source>
</reference>